<sequence>MYPKRLATTGVALAAAFGLALTGCAPTTSGDTTTGVPPSSSAPADPQAELTAAFEQLNKQSARVKVTSPLINGSGVLDPVAKTSDMTMDMGAMGKIQMISTGDDVYLKMTGTLAAGSSGDKWLHMDMSKVSDDSQFKILADGDPGNVRKMLKSIVTVERTGPGAYAGTLDYSKAGDETADVVKTFGDGAKSVPFTAAVDSEGRLTELVIDMTVLAESLGEMRSTYSDFGLSVTATAPPAKQVEKAPMDLLEAFGG</sequence>
<protein>
    <submittedName>
        <fullName evidence="1">Uncharacterized protein</fullName>
    </submittedName>
</protein>
<evidence type="ECO:0000313" key="2">
    <source>
        <dbReference type="Proteomes" id="UP000248627"/>
    </source>
</evidence>
<dbReference type="PROSITE" id="PS51257">
    <property type="entry name" value="PROKAR_LIPOPROTEIN"/>
    <property type="match status" value="1"/>
</dbReference>
<accession>A0A2W2CSX8</accession>
<dbReference type="Gene3D" id="2.50.20.20">
    <property type="match status" value="1"/>
</dbReference>
<dbReference type="AlphaFoldDB" id="A0A2W2CSX8"/>
<comment type="caution">
    <text evidence="1">The sequence shown here is derived from an EMBL/GenBank/DDBJ whole genome shotgun (WGS) entry which is preliminary data.</text>
</comment>
<dbReference type="SUPFAM" id="SSF89392">
    <property type="entry name" value="Prokaryotic lipoproteins and lipoprotein localization factors"/>
    <property type="match status" value="1"/>
</dbReference>
<keyword evidence="2" id="KW-1185">Reference proteome</keyword>
<organism evidence="1 2">
    <name type="scientific">Micromonospora endophytica</name>
    <dbReference type="NCBI Taxonomy" id="515350"/>
    <lineage>
        <taxon>Bacteria</taxon>
        <taxon>Bacillati</taxon>
        <taxon>Actinomycetota</taxon>
        <taxon>Actinomycetes</taxon>
        <taxon>Micromonosporales</taxon>
        <taxon>Micromonosporaceae</taxon>
        <taxon>Micromonospora</taxon>
    </lineage>
</organism>
<dbReference type="Proteomes" id="UP000248627">
    <property type="component" value="Unassembled WGS sequence"/>
</dbReference>
<reference evidence="1 2" key="1">
    <citation type="submission" date="2018-01" db="EMBL/GenBank/DDBJ databases">
        <title>Draft genome sequence of Jishengella endophytica.</title>
        <authorList>
            <person name="Sahin N."/>
            <person name="Ay H."/>
            <person name="Saygin H."/>
        </authorList>
    </citation>
    <scope>NUCLEOTIDE SEQUENCE [LARGE SCALE GENOMIC DNA]</scope>
    <source>
        <strain evidence="1 2">DSM 45430</strain>
    </source>
</reference>
<dbReference type="OrthoDB" id="3379805at2"/>
<proteinExistence type="predicted"/>
<dbReference type="InterPro" id="IPR029046">
    <property type="entry name" value="LolA/LolB/LppX"/>
</dbReference>
<name>A0A2W2CSX8_9ACTN</name>
<gene>
    <name evidence="1" type="ORF">C1I93_21480</name>
</gene>
<dbReference type="RefSeq" id="WP_111245102.1">
    <property type="nucleotide sequence ID" value="NZ_AP023358.1"/>
</dbReference>
<evidence type="ECO:0000313" key="1">
    <source>
        <dbReference type="EMBL" id="PZF91489.1"/>
    </source>
</evidence>
<dbReference type="EMBL" id="POTX01000171">
    <property type="protein sequence ID" value="PZF91489.1"/>
    <property type="molecule type" value="Genomic_DNA"/>
</dbReference>